<keyword evidence="2" id="KW-0378">Hydrolase</keyword>
<keyword evidence="3" id="KW-1185">Reference proteome</keyword>
<gene>
    <name evidence="2" type="ORF">PAC_19864</name>
</gene>
<evidence type="ECO:0000259" key="1">
    <source>
        <dbReference type="Pfam" id="PF04909"/>
    </source>
</evidence>
<dbReference type="InterPro" id="IPR006680">
    <property type="entry name" value="Amidohydro-rel"/>
</dbReference>
<accession>A0A1L7XY14</accession>
<dbReference type="GO" id="GO:0016787">
    <property type="term" value="F:hydrolase activity"/>
    <property type="evidence" value="ECO:0007669"/>
    <property type="project" value="UniProtKB-KW"/>
</dbReference>
<feature type="domain" description="Amidohydrolase-related" evidence="1">
    <location>
        <begin position="16"/>
        <end position="291"/>
    </location>
</feature>
<organism evidence="2 3">
    <name type="scientific">Phialocephala subalpina</name>
    <dbReference type="NCBI Taxonomy" id="576137"/>
    <lineage>
        <taxon>Eukaryota</taxon>
        <taxon>Fungi</taxon>
        <taxon>Dikarya</taxon>
        <taxon>Ascomycota</taxon>
        <taxon>Pezizomycotina</taxon>
        <taxon>Leotiomycetes</taxon>
        <taxon>Helotiales</taxon>
        <taxon>Mollisiaceae</taxon>
        <taxon>Phialocephala</taxon>
        <taxon>Phialocephala fortinii species complex</taxon>
    </lineage>
</organism>
<dbReference type="InterPro" id="IPR052358">
    <property type="entry name" value="Aro_Compnd_Degr_Hydrolases"/>
</dbReference>
<dbReference type="EMBL" id="FJOG01000087">
    <property type="protein sequence ID" value="CZR69963.1"/>
    <property type="molecule type" value="Genomic_DNA"/>
</dbReference>
<dbReference type="Proteomes" id="UP000184330">
    <property type="component" value="Unassembled WGS sequence"/>
</dbReference>
<dbReference type="Gene3D" id="3.20.20.140">
    <property type="entry name" value="Metal-dependent hydrolases"/>
    <property type="match status" value="1"/>
</dbReference>
<proteinExistence type="predicted"/>
<protein>
    <submittedName>
        <fullName evidence="2">Related to TIM barrel metal-dependent hydrolase</fullName>
    </submittedName>
</protein>
<name>A0A1L7XY14_9HELO</name>
<dbReference type="AlphaFoldDB" id="A0A1L7XY14"/>
<sequence>MGSIIHDAKLPPGSWDSHVHVVDEDVFLLHPDHPYRPKKADLNDLLAFEQSYGISHVCLIAFSVYGTDNSSIFDTLSRLNGKGRAVVCIDPETTSDAEISAMHDLGVRGVRLNLRTRSEIIEPSLFAIILRKYAEKIRRFGWALQIYTSFDQVKHIASVIPSLGVPVVFDHLASPEGSLPPKQLPGYSELMSLLKERLVYVKLSGMYRFPDTPGLGEYVMEILRIAPTQVVWASDWPHSGGVTRNPGGDRKKVQEYRSVNIPEFVETCKRWCNYDEDLMNKIWVENPRRLWQSSKED</sequence>
<dbReference type="PANTHER" id="PTHR35563">
    <property type="entry name" value="BARREL METAL-DEPENDENT HYDROLASE, PUTATIVE (AFU_ORTHOLOGUE AFUA_1G16240)-RELATED"/>
    <property type="match status" value="1"/>
</dbReference>
<dbReference type="SUPFAM" id="SSF51556">
    <property type="entry name" value="Metallo-dependent hydrolases"/>
    <property type="match status" value="1"/>
</dbReference>
<dbReference type="InterPro" id="IPR032466">
    <property type="entry name" value="Metal_Hydrolase"/>
</dbReference>
<reference evidence="2 3" key="1">
    <citation type="submission" date="2016-03" db="EMBL/GenBank/DDBJ databases">
        <authorList>
            <person name="Ploux O."/>
        </authorList>
    </citation>
    <scope>NUCLEOTIDE SEQUENCE [LARGE SCALE GENOMIC DNA]</scope>
    <source>
        <strain evidence="2 3">UAMH 11012</strain>
    </source>
</reference>
<dbReference type="OrthoDB" id="2135488at2759"/>
<evidence type="ECO:0000313" key="2">
    <source>
        <dbReference type="EMBL" id="CZR69963.1"/>
    </source>
</evidence>
<dbReference type="PANTHER" id="PTHR35563:SF2">
    <property type="entry name" value="BARREL METAL-DEPENDENT HYDROLASE, PUTATIVE (AFU_ORTHOLOGUE AFUA_1G16240)-RELATED"/>
    <property type="match status" value="1"/>
</dbReference>
<evidence type="ECO:0000313" key="3">
    <source>
        <dbReference type="Proteomes" id="UP000184330"/>
    </source>
</evidence>
<dbReference type="Pfam" id="PF04909">
    <property type="entry name" value="Amidohydro_2"/>
    <property type="match status" value="1"/>
</dbReference>